<evidence type="ECO:0000256" key="3">
    <source>
        <dbReference type="ARBA" id="ARBA00022448"/>
    </source>
</evidence>
<accession>A0A1M5Z4G2</accession>
<dbReference type="PANTHER" id="PTHR41394">
    <property type="entry name" value="MAGNESIUM TRANSPORTER MGTE"/>
    <property type="match status" value="1"/>
</dbReference>
<evidence type="ECO:0000256" key="6">
    <source>
        <dbReference type="ARBA" id="ARBA00022989"/>
    </source>
</evidence>
<dbReference type="Pfam" id="PF03448">
    <property type="entry name" value="MgtE_N"/>
    <property type="match status" value="1"/>
</dbReference>
<dbReference type="GO" id="GO:0016020">
    <property type="term" value="C:membrane"/>
    <property type="evidence" value="ECO:0007669"/>
    <property type="project" value="UniProtKB-SubCell"/>
</dbReference>
<evidence type="ECO:0000313" key="11">
    <source>
        <dbReference type="EMBL" id="SHI19135.1"/>
    </source>
</evidence>
<name>A0A1M5Z4G2_9GAMM</name>
<evidence type="ECO:0000256" key="7">
    <source>
        <dbReference type="ARBA" id="ARBA00023136"/>
    </source>
</evidence>
<dbReference type="SUPFAM" id="SSF54631">
    <property type="entry name" value="CBS-domain pair"/>
    <property type="match status" value="1"/>
</dbReference>
<evidence type="ECO:0000313" key="12">
    <source>
        <dbReference type="Proteomes" id="UP000184268"/>
    </source>
</evidence>
<keyword evidence="8" id="KW-0129">CBS domain</keyword>
<dbReference type="InterPro" id="IPR046342">
    <property type="entry name" value="CBS_dom_sf"/>
</dbReference>
<evidence type="ECO:0000256" key="4">
    <source>
        <dbReference type="ARBA" id="ARBA00022692"/>
    </source>
</evidence>
<dbReference type="Gene3D" id="1.10.357.20">
    <property type="entry name" value="SLC41 divalent cation transporters, integral membrane domain"/>
    <property type="match status" value="1"/>
</dbReference>
<dbReference type="Pfam" id="PF00571">
    <property type="entry name" value="CBS"/>
    <property type="match status" value="1"/>
</dbReference>
<evidence type="ECO:0000256" key="5">
    <source>
        <dbReference type="ARBA" id="ARBA00022842"/>
    </source>
</evidence>
<dbReference type="Proteomes" id="UP000184268">
    <property type="component" value="Unassembled WGS sequence"/>
</dbReference>
<dbReference type="SMART" id="SM00924">
    <property type="entry name" value="MgtE_N"/>
    <property type="match status" value="1"/>
</dbReference>
<evidence type="ECO:0000256" key="9">
    <source>
        <dbReference type="SAM" id="Phobius"/>
    </source>
</evidence>
<dbReference type="InterPro" id="IPR038076">
    <property type="entry name" value="MgtE_N_sf"/>
</dbReference>
<dbReference type="Pfam" id="PF01769">
    <property type="entry name" value="MgtE"/>
    <property type="match status" value="1"/>
</dbReference>
<keyword evidence="12" id="KW-1185">Reference proteome</keyword>
<dbReference type="Gene3D" id="1.25.60.10">
    <property type="entry name" value="MgtE N-terminal domain-like"/>
    <property type="match status" value="1"/>
</dbReference>
<dbReference type="GO" id="GO:0008324">
    <property type="term" value="F:monoatomic cation transmembrane transporter activity"/>
    <property type="evidence" value="ECO:0007669"/>
    <property type="project" value="InterPro"/>
</dbReference>
<reference evidence="12" key="1">
    <citation type="submission" date="2016-11" db="EMBL/GenBank/DDBJ databases">
        <authorList>
            <person name="Varghese N."/>
            <person name="Submissions S."/>
        </authorList>
    </citation>
    <scope>NUCLEOTIDE SEQUENCE [LARGE SCALE GENOMIC DNA]</scope>
    <source>
        <strain evidence="12">DSM 16917</strain>
    </source>
</reference>
<evidence type="ECO:0000256" key="8">
    <source>
        <dbReference type="PROSITE-ProRule" id="PRU00703"/>
    </source>
</evidence>
<gene>
    <name evidence="11" type="ORF">SAMN02745129_4631</name>
</gene>
<dbReference type="PANTHER" id="PTHR41394:SF5">
    <property type="entry name" value="SLC41A_MGTE INTEGRAL MEMBRANE DOMAIN-CONTAINING PROTEIN"/>
    <property type="match status" value="1"/>
</dbReference>
<keyword evidence="6 9" id="KW-1133">Transmembrane helix</keyword>
<dbReference type="PROSITE" id="PS51371">
    <property type="entry name" value="CBS"/>
    <property type="match status" value="1"/>
</dbReference>
<dbReference type="SUPFAM" id="SSF158791">
    <property type="entry name" value="MgtE N-terminal domain-like"/>
    <property type="match status" value="1"/>
</dbReference>
<dbReference type="OrthoDB" id="9790355at2"/>
<dbReference type="Gene3D" id="3.10.580.10">
    <property type="entry name" value="CBS-domain"/>
    <property type="match status" value="1"/>
</dbReference>
<feature type="domain" description="CBS" evidence="10">
    <location>
        <begin position="212"/>
        <end position="270"/>
    </location>
</feature>
<dbReference type="InterPro" id="IPR000644">
    <property type="entry name" value="CBS_dom"/>
</dbReference>
<keyword evidence="4 9" id="KW-0812">Transmembrane</keyword>
<dbReference type="EMBL" id="FQXG01000009">
    <property type="protein sequence ID" value="SHI19135.1"/>
    <property type="molecule type" value="Genomic_DNA"/>
</dbReference>
<feature type="transmembrane region" description="Helical" evidence="9">
    <location>
        <begin position="321"/>
        <end position="348"/>
    </location>
</feature>
<dbReference type="InterPro" id="IPR006668">
    <property type="entry name" value="Mg_transptr_MgtE_intracell_dom"/>
</dbReference>
<proteinExistence type="inferred from homology"/>
<feature type="transmembrane region" description="Helical" evidence="9">
    <location>
        <begin position="369"/>
        <end position="389"/>
    </location>
</feature>
<keyword evidence="5" id="KW-0460">Magnesium</keyword>
<evidence type="ECO:0000256" key="1">
    <source>
        <dbReference type="ARBA" id="ARBA00004141"/>
    </source>
</evidence>
<feature type="transmembrane region" description="Helical" evidence="9">
    <location>
        <begin position="436"/>
        <end position="459"/>
    </location>
</feature>
<organism evidence="11 12">
    <name type="scientific">Ferrimonas marina</name>
    <dbReference type="NCBI Taxonomy" id="299255"/>
    <lineage>
        <taxon>Bacteria</taxon>
        <taxon>Pseudomonadati</taxon>
        <taxon>Pseudomonadota</taxon>
        <taxon>Gammaproteobacteria</taxon>
        <taxon>Alteromonadales</taxon>
        <taxon>Ferrimonadaceae</taxon>
        <taxon>Ferrimonas</taxon>
    </lineage>
</organism>
<dbReference type="InterPro" id="IPR006667">
    <property type="entry name" value="SLC41_membr_dom"/>
</dbReference>
<keyword evidence="3" id="KW-0813">Transport</keyword>
<dbReference type="SUPFAM" id="SSF161093">
    <property type="entry name" value="MgtE membrane domain-like"/>
    <property type="match status" value="1"/>
</dbReference>
<evidence type="ECO:0000256" key="2">
    <source>
        <dbReference type="ARBA" id="ARBA00009749"/>
    </source>
</evidence>
<evidence type="ECO:0000259" key="10">
    <source>
        <dbReference type="PROSITE" id="PS51371"/>
    </source>
</evidence>
<sequence length="460" mass="49678">MSESSVSSASPSPYRQLQKQIRQGEMAGLPELIRATSPSHVGRLLRSLSEEEAVGFWRLMACSEIELATDLLDHLADLRIAAILSQLPATLAADLVLRMESDDRRDVIGLLAFDVREAVLAALPQPLVASLRLALRYEPGSAGNLLKTEMLSFASQAKVADVVRTLRASTEQIEHFEQRYVYLHDEEHQYAGAVAMRELLLADQDQQLQSLVDDAIPTVDPAMPLDELKSVFDHLRYSVFPLVDVSGRQIGVVDHKDLQEALYEQAERELLEQGGILGGEEFRTMGLGSRILRRLAFLLPSVALSYAAVSVIALYEPVLDQLVVLAAFLPLVANLCGAVGNQAVAVSIRELSVDRLSPNKLGFVVAKEIPVGVVVGLVIGTLLAGLASLRSDEGLVLLPLVIGLAYSVSSILAVAIGGVLPLLLKRLGLDPAMLASPLLTTLTDAVAFFFVLFLAQGLLL</sequence>
<comment type="similarity">
    <text evidence="2">Belongs to the SLC41A transporter family.</text>
</comment>
<dbReference type="STRING" id="299255.SAMN02745129_4631"/>
<feature type="transmembrane region" description="Helical" evidence="9">
    <location>
        <begin position="395"/>
        <end position="424"/>
    </location>
</feature>
<feature type="transmembrane region" description="Helical" evidence="9">
    <location>
        <begin position="295"/>
        <end position="315"/>
    </location>
</feature>
<keyword evidence="7 9" id="KW-0472">Membrane</keyword>
<dbReference type="AlphaFoldDB" id="A0A1M5Z4G2"/>
<dbReference type="InterPro" id="IPR036739">
    <property type="entry name" value="SLC41_membr_dom_sf"/>
</dbReference>
<protein>
    <submittedName>
        <fullName evidence="11">Magnesium transporter</fullName>
    </submittedName>
</protein>
<dbReference type="RefSeq" id="WP_067661889.1">
    <property type="nucleotide sequence ID" value="NZ_FQXG01000009.1"/>
</dbReference>
<comment type="subcellular location">
    <subcellularLocation>
        <location evidence="1">Membrane</location>
        <topology evidence="1">Multi-pass membrane protein</topology>
    </subcellularLocation>
</comment>